<feature type="domain" description="Novel STAND NTPase 5" evidence="1">
    <location>
        <begin position="180"/>
        <end position="320"/>
    </location>
</feature>
<dbReference type="RefSeq" id="WP_072407654.1">
    <property type="nucleotide sequence ID" value="NZ_FPKW01000002.1"/>
</dbReference>
<dbReference type="OrthoDB" id="10020054at2"/>
<dbReference type="STRING" id="1612149.SAMN05216324_102410"/>
<sequence length="1130" mass="133376">MQKSFEDIEKLVKGISSSDAGSVAHFMENKLDLLKLCYGKSDEDTRKIVRNLIGYLPLKQFLVGTPSSKNVAYGVRAIRLHRKNGLPTENSQQAIDLYNFYFDGYKKLFNCFDEKILTKVLKEDEAFLNDVLSDKEGDYYVSAERLTIEGIKIIDKAFIEKVKTRKHFTETKFYGATQNNDCQWYGIINEYDIIRNGYDDLKKVITNSFIEEKDEKVTAVICGSAGSGKSTTLRRIAVDLHDEPIHIVWVEDVNIEAFIEKGFPAIKNIVEKNETQKFLIIIEDWYRIFKKENKKTGIDILKKAKSINNIRIVIGDRTIDESYKNHRNNGFELHLSSDENVEIIEKIVEKYPDWKLASERLLGENKDYKSSLFLLLFILARIDQKEFKNETLDLSEPQQVFQRVIESDLRFIKKKHVGLAKALYYWGCIYGEHKILISYETFLKIADHYNKKDNTQIFNKFRRWNVSNAILDRLKSYINKNHSRQDFNAHDLIRFHHDIFADLGFKNILIEEWQEFDIKLDFLKVIIEQGDDYSASNYFSTLLREEKNIFVDESEIIDCIKILINKGNVKPHYMYQLGELDLDDNTMIELGQLFWKNKIFSRFSTFFWKKYFRQIKNELLISGNLHKILNSSNLEDYSSDFISCIMGYFVNREKVNSFIEGILHEKETFISYEIIDICLQYANNDSRQYFLIKSLSENNWGLINKLFNHYLCDNSDEITKYYFIKKLLQKDHLENIEEHNLISLISSEYKATFCNKILEYDYKKIGSHLIEKSFQFASSQKKRVFSNWALSSDNWCGFTNEFICNCLSYTTNIKQYYFAKFLLGNNNWKNASNALVIKSLLVADSLSLNASFSKAFFNDEDTYKRIDYYLFKKCFSFATHSAKQNLSNQIFQNYRWKTIDKLIIYECLEYCKDDDIKKYYYNEILNDEELNLNHKIIYNCLVYFSHYQEISNELNKLITTIINRYHKIKNYKTISDENIYLKSHFNPANYGFLKQKISSFSNYINLLKVNFYQHPLWREETKKIIINWKITQKNIVFHTLLAYRNHPNKVHNICLEILEEGSKQVKQLTLEGSGYIKLLRIALGHPNLKDLSKKTAIEIYKGYNEKNIPDSFKKLIVQIVENGIYPEWKI</sequence>
<dbReference type="InterPro" id="IPR027417">
    <property type="entry name" value="P-loop_NTPase"/>
</dbReference>
<proteinExistence type="predicted"/>
<protein>
    <recommendedName>
        <fullName evidence="1">Novel STAND NTPase 5 domain-containing protein</fullName>
    </recommendedName>
</protein>
<gene>
    <name evidence="2" type="ORF">SAMN05216324_102410</name>
</gene>
<dbReference type="AlphaFoldDB" id="A0A1K2IGQ2"/>
<dbReference type="Pfam" id="PF25199">
    <property type="entry name" value="nSTAND_NTPase5"/>
    <property type="match status" value="1"/>
</dbReference>
<dbReference type="EMBL" id="FPKW01000002">
    <property type="protein sequence ID" value="SFZ91559.1"/>
    <property type="molecule type" value="Genomic_DNA"/>
</dbReference>
<dbReference type="InterPro" id="IPR057574">
    <property type="entry name" value="nSTAND_NTPase5_dom"/>
</dbReference>
<evidence type="ECO:0000259" key="1">
    <source>
        <dbReference type="Pfam" id="PF25199"/>
    </source>
</evidence>
<accession>A0A1K2IGQ2</accession>
<evidence type="ECO:0000313" key="2">
    <source>
        <dbReference type="EMBL" id="SFZ91559.1"/>
    </source>
</evidence>
<evidence type="ECO:0000313" key="3">
    <source>
        <dbReference type="Proteomes" id="UP000182034"/>
    </source>
</evidence>
<keyword evidence="3" id="KW-1185">Reference proteome</keyword>
<reference evidence="3" key="1">
    <citation type="submission" date="2016-10" db="EMBL/GenBank/DDBJ databases">
        <authorList>
            <person name="Varghese N."/>
            <person name="Submissions S."/>
        </authorList>
    </citation>
    <scope>NUCLEOTIDE SEQUENCE [LARGE SCALE GENOMIC DNA]</scope>
    <source>
        <strain evidence="3">SUR2</strain>
    </source>
</reference>
<dbReference type="SUPFAM" id="SSF52540">
    <property type="entry name" value="P-loop containing nucleoside triphosphate hydrolases"/>
    <property type="match status" value="1"/>
</dbReference>
<name>A0A1K2IGQ2_9FLAO</name>
<dbReference type="Proteomes" id="UP000182034">
    <property type="component" value="Unassembled WGS sequence"/>
</dbReference>
<organism evidence="2 3">
    <name type="scientific">Chryseobacterium limigenitum</name>
    <dbReference type="NCBI Taxonomy" id="1612149"/>
    <lineage>
        <taxon>Bacteria</taxon>
        <taxon>Pseudomonadati</taxon>
        <taxon>Bacteroidota</taxon>
        <taxon>Flavobacteriia</taxon>
        <taxon>Flavobacteriales</taxon>
        <taxon>Weeksellaceae</taxon>
        <taxon>Chryseobacterium group</taxon>
        <taxon>Chryseobacterium</taxon>
    </lineage>
</organism>